<accession>A0A0R1NMZ0</accession>
<dbReference type="Proteomes" id="UP000051439">
    <property type="component" value="Unassembled WGS sequence"/>
</dbReference>
<evidence type="ECO:0000313" key="9">
    <source>
        <dbReference type="EMBL" id="KRL21601.1"/>
    </source>
</evidence>
<evidence type="ECO:0000256" key="1">
    <source>
        <dbReference type="ARBA" id="ARBA00004651"/>
    </source>
</evidence>
<dbReference type="InterPro" id="IPR002781">
    <property type="entry name" value="TM_pro_TauE-like"/>
</dbReference>
<feature type="transmembrane region" description="Helical" evidence="8">
    <location>
        <begin position="225"/>
        <end position="246"/>
    </location>
</feature>
<dbReference type="PANTHER" id="PTHR30269">
    <property type="entry name" value="TRANSMEMBRANE PROTEIN YFCA"/>
    <property type="match status" value="1"/>
</dbReference>
<evidence type="ECO:0000313" key="10">
    <source>
        <dbReference type="Proteomes" id="UP000051439"/>
    </source>
</evidence>
<comment type="caution">
    <text evidence="9">The sequence shown here is derived from an EMBL/GenBank/DDBJ whole genome shotgun (WGS) entry which is preliminary data.</text>
</comment>
<evidence type="ECO:0000256" key="5">
    <source>
        <dbReference type="ARBA" id="ARBA00022692"/>
    </source>
</evidence>
<dbReference type="GO" id="GO:0005886">
    <property type="term" value="C:plasma membrane"/>
    <property type="evidence" value="ECO:0007669"/>
    <property type="project" value="UniProtKB-SubCell"/>
</dbReference>
<proteinExistence type="inferred from homology"/>
<feature type="transmembrane region" description="Helical" evidence="8">
    <location>
        <begin position="37"/>
        <end position="60"/>
    </location>
</feature>
<protein>
    <recommendedName>
        <fullName evidence="8">Probable membrane transporter protein</fullName>
    </recommendedName>
</protein>
<name>A0A0R1NMZ0_9LACO</name>
<feature type="transmembrane region" description="Helical" evidence="8">
    <location>
        <begin position="7"/>
        <end position="31"/>
    </location>
</feature>
<dbReference type="PATRIC" id="fig|1423766.4.peg.647"/>
<evidence type="ECO:0000256" key="6">
    <source>
        <dbReference type="ARBA" id="ARBA00022989"/>
    </source>
</evidence>
<keyword evidence="5 8" id="KW-0812">Transmembrane</keyword>
<keyword evidence="6 8" id="KW-1133">Transmembrane helix</keyword>
<keyword evidence="10" id="KW-1185">Reference proteome</keyword>
<dbReference type="Pfam" id="PF01925">
    <property type="entry name" value="TauE"/>
    <property type="match status" value="1"/>
</dbReference>
<evidence type="ECO:0000256" key="8">
    <source>
        <dbReference type="RuleBase" id="RU363041"/>
    </source>
</evidence>
<dbReference type="InterPro" id="IPR052017">
    <property type="entry name" value="TSUP"/>
</dbReference>
<keyword evidence="3" id="KW-0813">Transport</keyword>
<gene>
    <name evidence="9" type="ORF">FC98_GL000627</name>
</gene>
<evidence type="ECO:0000256" key="4">
    <source>
        <dbReference type="ARBA" id="ARBA00022475"/>
    </source>
</evidence>
<keyword evidence="4 8" id="KW-1003">Cell membrane</keyword>
<feature type="transmembrane region" description="Helical" evidence="8">
    <location>
        <begin position="183"/>
        <end position="213"/>
    </location>
</feature>
<evidence type="ECO:0000256" key="3">
    <source>
        <dbReference type="ARBA" id="ARBA00022448"/>
    </source>
</evidence>
<evidence type="ECO:0000256" key="2">
    <source>
        <dbReference type="ARBA" id="ARBA00009142"/>
    </source>
</evidence>
<organism evidence="9 10">
    <name type="scientific">Lentilactobacillus kisonensis DSM 19906 = JCM 15041</name>
    <dbReference type="NCBI Taxonomy" id="1423766"/>
    <lineage>
        <taxon>Bacteria</taxon>
        <taxon>Bacillati</taxon>
        <taxon>Bacillota</taxon>
        <taxon>Bacilli</taxon>
        <taxon>Lactobacillales</taxon>
        <taxon>Lactobacillaceae</taxon>
        <taxon>Lentilactobacillus</taxon>
    </lineage>
</organism>
<sequence length="247" mass="26142">MFSIIYLVLMSLLAGILTGIVGMAALTLYPVLLSVGVAPITANATITVAQVGAGMGTVLSSLKELHGHWKQAIQIALLNTAGGALGAIILIHSTNAGFQKLVPVFILFAGILILAPKGKSKPHLDKHLLSALSWLAIFLVGIYTGYFGAASGLLMIAVLSKIVKQNYVVYNSMRNFASFTNNVVSAIMFVIMLPIDWAVIIPLLIGLFTGGYIGPIIVRYIPSTVIKTAVGIFAIVLSLVLGYQAYL</sequence>
<feature type="transmembrane region" description="Helical" evidence="8">
    <location>
        <begin position="72"/>
        <end position="91"/>
    </location>
</feature>
<evidence type="ECO:0000256" key="7">
    <source>
        <dbReference type="ARBA" id="ARBA00023136"/>
    </source>
</evidence>
<feature type="transmembrane region" description="Helical" evidence="8">
    <location>
        <begin position="135"/>
        <end position="163"/>
    </location>
</feature>
<comment type="similarity">
    <text evidence="2 8">Belongs to the 4-toluene sulfonate uptake permease (TSUP) (TC 2.A.102) family.</text>
</comment>
<feature type="transmembrane region" description="Helical" evidence="8">
    <location>
        <begin position="97"/>
        <end position="115"/>
    </location>
</feature>
<reference evidence="9 10" key="1">
    <citation type="journal article" date="2015" name="Genome Announc.">
        <title>Expanding the biotechnology potential of lactobacilli through comparative genomics of 213 strains and associated genera.</title>
        <authorList>
            <person name="Sun Z."/>
            <person name="Harris H.M."/>
            <person name="McCann A."/>
            <person name="Guo C."/>
            <person name="Argimon S."/>
            <person name="Zhang W."/>
            <person name="Yang X."/>
            <person name="Jeffery I.B."/>
            <person name="Cooney J.C."/>
            <person name="Kagawa T.F."/>
            <person name="Liu W."/>
            <person name="Song Y."/>
            <person name="Salvetti E."/>
            <person name="Wrobel A."/>
            <person name="Rasinkangas P."/>
            <person name="Parkhill J."/>
            <person name="Rea M.C."/>
            <person name="O'Sullivan O."/>
            <person name="Ritari J."/>
            <person name="Douillard F.P."/>
            <person name="Paul Ross R."/>
            <person name="Yang R."/>
            <person name="Briner A.E."/>
            <person name="Felis G.E."/>
            <person name="de Vos W.M."/>
            <person name="Barrangou R."/>
            <person name="Klaenhammer T.R."/>
            <person name="Caufield P.W."/>
            <person name="Cui Y."/>
            <person name="Zhang H."/>
            <person name="O'Toole P.W."/>
        </authorList>
    </citation>
    <scope>NUCLEOTIDE SEQUENCE [LARGE SCALE GENOMIC DNA]</scope>
    <source>
        <strain evidence="9 10">DSM 19906</strain>
    </source>
</reference>
<dbReference type="RefSeq" id="WP_008858099.1">
    <property type="nucleotide sequence ID" value="NZ_AZEB01000013.1"/>
</dbReference>
<dbReference type="EMBL" id="AZEB01000013">
    <property type="protein sequence ID" value="KRL21601.1"/>
    <property type="molecule type" value="Genomic_DNA"/>
</dbReference>
<comment type="subcellular location">
    <subcellularLocation>
        <location evidence="1 8">Cell membrane</location>
        <topology evidence="1 8">Multi-pass membrane protein</topology>
    </subcellularLocation>
</comment>
<dbReference type="PANTHER" id="PTHR30269:SF0">
    <property type="entry name" value="MEMBRANE TRANSPORTER PROTEIN YFCA-RELATED"/>
    <property type="match status" value="1"/>
</dbReference>
<dbReference type="AlphaFoldDB" id="A0A0R1NMZ0"/>
<keyword evidence="7 8" id="KW-0472">Membrane</keyword>